<evidence type="ECO:0008006" key="2">
    <source>
        <dbReference type="Google" id="ProtNLM"/>
    </source>
</evidence>
<evidence type="ECO:0000313" key="1">
    <source>
        <dbReference type="EMBL" id="GAG02477.1"/>
    </source>
</evidence>
<name>X0UTF7_9ZZZZ</name>
<sequence>MLNPKDLKFACTRCGNCCTDRNTLVNVTYLDISRIIKGLKIDLKESLEIFGFYVYDKALNNTILKKMVISPIETEKGLAFIGLMKNNKGECCFYEKKNKKCLIYSLRPMLCNSFPFSFIQPNNEDIITKEKIGVIYTEKAKKYCPGISNDAPLIDVDYWFKVANRALRELKDNNIFNKNWNNSVKNKLISPSAKNFIKKVMKMNED</sequence>
<gene>
    <name evidence="1" type="ORF">S01H1_38115</name>
</gene>
<proteinExistence type="predicted"/>
<organism evidence="1">
    <name type="scientific">marine sediment metagenome</name>
    <dbReference type="NCBI Taxonomy" id="412755"/>
    <lineage>
        <taxon>unclassified sequences</taxon>
        <taxon>metagenomes</taxon>
        <taxon>ecological metagenomes</taxon>
    </lineage>
</organism>
<dbReference type="EMBL" id="BARS01023971">
    <property type="protein sequence ID" value="GAG02477.1"/>
    <property type="molecule type" value="Genomic_DNA"/>
</dbReference>
<dbReference type="AlphaFoldDB" id="X0UTF7"/>
<dbReference type="PANTHER" id="PTHR35866">
    <property type="entry name" value="PUTATIVE-RELATED"/>
    <property type="match status" value="1"/>
</dbReference>
<dbReference type="Pfam" id="PF03692">
    <property type="entry name" value="CxxCxxCC"/>
    <property type="match status" value="1"/>
</dbReference>
<dbReference type="InterPro" id="IPR005358">
    <property type="entry name" value="Puta_zinc/iron-chelating_dom"/>
</dbReference>
<reference evidence="1" key="1">
    <citation type="journal article" date="2014" name="Front. Microbiol.">
        <title>High frequency of phylogenetically diverse reductive dehalogenase-homologous genes in deep subseafloor sedimentary metagenomes.</title>
        <authorList>
            <person name="Kawai M."/>
            <person name="Futagami T."/>
            <person name="Toyoda A."/>
            <person name="Takaki Y."/>
            <person name="Nishi S."/>
            <person name="Hori S."/>
            <person name="Arai W."/>
            <person name="Tsubouchi T."/>
            <person name="Morono Y."/>
            <person name="Uchiyama I."/>
            <person name="Ito T."/>
            <person name="Fujiyama A."/>
            <person name="Inagaki F."/>
            <person name="Takami H."/>
        </authorList>
    </citation>
    <scope>NUCLEOTIDE SEQUENCE</scope>
    <source>
        <strain evidence="1">Expedition CK06-06</strain>
    </source>
</reference>
<protein>
    <recommendedName>
        <fullName evidence="2">YkgJ family cysteine cluster protein</fullName>
    </recommendedName>
</protein>
<dbReference type="PANTHER" id="PTHR35866:SF1">
    <property type="entry name" value="YKGJ FAMILY CYSTEINE CLUSTER PROTEIN"/>
    <property type="match status" value="1"/>
</dbReference>
<comment type="caution">
    <text evidence="1">The sequence shown here is derived from an EMBL/GenBank/DDBJ whole genome shotgun (WGS) entry which is preliminary data.</text>
</comment>
<accession>X0UTF7</accession>